<evidence type="ECO:0000313" key="13">
    <source>
        <dbReference type="EMBL" id="OZN25343.1"/>
    </source>
</evidence>
<keyword evidence="15" id="KW-1185">Reference proteome</keyword>
<evidence type="ECO:0000256" key="4">
    <source>
        <dbReference type="ARBA" id="ARBA00014213"/>
    </source>
</evidence>
<keyword evidence="7" id="KW-0997">Cell inner membrane</keyword>
<comment type="subcellular location">
    <subcellularLocation>
        <location evidence="2">Cell inner membrane</location>
        <topology evidence="2">Multi-pass membrane protein</topology>
    </subcellularLocation>
</comment>
<evidence type="ECO:0000313" key="16">
    <source>
        <dbReference type="Proteomes" id="UP000254507"/>
    </source>
</evidence>
<comment type="function">
    <text evidence="1">Part of the ABC transporter complex LptBFG involved in the translocation of lipopolysaccharide (LPS) from the inner membrane to the outer membrane.</text>
</comment>
<dbReference type="InParanoid" id="A0A263HD13"/>
<dbReference type="GO" id="GO:0055085">
    <property type="term" value="P:transmembrane transport"/>
    <property type="evidence" value="ECO:0007669"/>
    <property type="project" value="InterPro"/>
</dbReference>
<name>A0A263HD13_9PAST</name>
<keyword evidence="8 12" id="KW-0812">Transmembrane</keyword>
<evidence type="ECO:0000256" key="3">
    <source>
        <dbReference type="ARBA" id="ARBA00007725"/>
    </source>
</evidence>
<dbReference type="InterPro" id="IPR030922">
    <property type="entry name" value="LptF"/>
</dbReference>
<dbReference type="OrthoDB" id="9778062at2"/>
<dbReference type="PANTHER" id="PTHR33529:SF7">
    <property type="entry name" value="LIPOPOLYSACCHARIDE EXPORT SYSTEM PERMEASE PROTEIN LPTF"/>
    <property type="match status" value="1"/>
</dbReference>
<dbReference type="Pfam" id="PF03739">
    <property type="entry name" value="LptF_LptG"/>
    <property type="match status" value="1"/>
</dbReference>
<dbReference type="GO" id="GO:0043190">
    <property type="term" value="C:ATP-binding cassette (ABC) transporter complex"/>
    <property type="evidence" value="ECO:0007669"/>
    <property type="project" value="InterPro"/>
</dbReference>
<evidence type="ECO:0000256" key="6">
    <source>
        <dbReference type="ARBA" id="ARBA00022475"/>
    </source>
</evidence>
<evidence type="ECO:0000256" key="8">
    <source>
        <dbReference type="ARBA" id="ARBA00022692"/>
    </source>
</evidence>
<feature type="transmembrane region" description="Helical" evidence="12">
    <location>
        <begin position="330"/>
        <end position="350"/>
    </location>
</feature>
<dbReference type="RefSeq" id="WP_094946016.1">
    <property type="nucleotide sequence ID" value="NZ_NLFK01000003.1"/>
</dbReference>
<keyword evidence="9 12" id="KW-1133">Transmembrane helix</keyword>
<feature type="transmembrane region" description="Helical" evidence="12">
    <location>
        <begin position="12"/>
        <end position="32"/>
    </location>
</feature>
<evidence type="ECO:0000256" key="1">
    <source>
        <dbReference type="ARBA" id="ARBA00002265"/>
    </source>
</evidence>
<dbReference type="FunCoup" id="A0A263HD13">
    <property type="interactions" value="158"/>
</dbReference>
<dbReference type="EMBL" id="NLFK01000003">
    <property type="protein sequence ID" value="OZN25343.1"/>
    <property type="molecule type" value="Genomic_DNA"/>
</dbReference>
<evidence type="ECO:0000313" key="14">
    <source>
        <dbReference type="EMBL" id="SUU35716.1"/>
    </source>
</evidence>
<evidence type="ECO:0000256" key="2">
    <source>
        <dbReference type="ARBA" id="ARBA00004429"/>
    </source>
</evidence>
<dbReference type="NCBIfam" id="TIGR04407">
    <property type="entry name" value="LptF_YjgP"/>
    <property type="match status" value="1"/>
</dbReference>
<comment type="subunit">
    <text evidence="11">Component of the lipopolysaccharide transport and assembly complex. The LptBFG transporter is composed of two ATP-binding proteins (LptB) and two transmembrane proteins (LptF and LptG).</text>
</comment>
<reference evidence="14 16" key="2">
    <citation type="submission" date="2018-06" db="EMBL/GenBank/DDBJ databases">
        <authorList>
            <consortium name="Pathogen Informatics"/>
            <person name="Doyle S."/>
        </authorList>
    </citation>
    <scope>NUCLEOTIDE SEQUENCE [LARGE SCALE GENOMIC DNA]</scope>
    <source>
        <strain evidence="14 16">NCTC10851</strain>
    </source>
</reference>
<feature type="transmembrane region" description="Helical" evidence="12">
    <location>
        <begin position="97"/>
        <end position="118"/>
    </location>
</feature>
<evidence type="ECO:0000313" key="15">
    <source>
        <dbReference type="Proteomes" id="UP000215738"/>
    </source>
</evidence>
<sequence length="370" mass="40762">MIFTRYLTKEILKSQIAILFILLLIFFCQQLIRVLGSAANGNIPADLVLSLLGLGMPAMAQLMLPLCLFVALLLTLGRLYAESEITVMRACGVGPNLLVRVALILSVFTGALAAYNALWLSPWAINQQSKIVENAKANPNMSALSSGQFITTNNNGVVLFIDNIKNNQINDVYVFQTQATQNAKPSVLVAEYGELKSLPNGDQILTLQNSQRIEGSAVLPDFRIAHFDEYQAYLGHREADAKAKEAEILSMSQLLKSESKSPAEMAELHWRITLILAVPLMALIAVPLSRVNPRQGRFAKILPALLLYLIYFLLQSSLKSAGTANKLDAGLFMPIVNIIFLVLGIVLNSWNSAFMYKIRHLFSKKVVTKG</sequence>
<reference evidence="13 15" key="1">
    <citation type="submission" date="2017-07" db="EMBL/GenBank/DDBJ databases">
        <title>Virulence factors identified in Actinobacillus seminis.</title>
        <authorList>
            <person name="Negrete-Abascal E."/>
            <person name="Vaca-Pacheco S."/>
            <person name="Montes-Garcia F."/>
            <person name="Leyto-Gil A.M."/>
            <person name="Fragoso-Garcia E."/>
            <person name="Carvente-Garcia R."/>
            <person name="Perez-Agueros S."/>
            <person name="Castelan-Sanchez H.G."/>
            <person name="Garcia-Molina A."/>
            <person name="Villamar T.E."/>
            <person name="Vazquez-Cruz C."/>
        </authorList>
    </citation>
    <scope>NUCLEOTIDE SEQUENCE [LARGE SCALE GENOMIC DNA]</scope>
    <source>
        <strain evidence="13 15">ATCC 15768</strain>
    </source>
</reference>
<dbReference type="EMBL" id="UFSB01000001">
    <property type="protein sequence ID" value="SUU35716.1"/>
    <property type="molecule type" value="Genomic_DNA"/>
</dbReference>
<evidence type="ECO:0000256" key="9">
    <source>
        <dbReference type="ARBA" id="ARBA00022989"/>
    </source>
</evidence>
<evidence type="ECO:0000256" key="11">
    <source>
        <dbReference type="ARBA" id="ARBA00026081"/>
    </source>
</evidence>
<comment type="similarity">
    <text evidence="3">Belongs to the LptF/LptG family.</text>
</comment>
<accession>A0A263HD13</accession>
<evidence type="ECO:0000256" key="5">
    <source>
        <dbReference type="ARBA" id="ARBA00022448"/>
    </source>
</evidence>
<organism evidence="14 16">
    <name type="scientific">Actinobacillus seminis</name>
    <dbReference type="NCBI Taxonomy" id="722"/>
    <lineage>
        <taxon>Bacteria</taxon>
        <taxon>Pseudomonadati</taxon>
        <taxon>Pseudomonadota</taxon>
        <taxon>Gammaproteobacteria</taxon>
        <taxon>Pasteurellales</taxon>
        <taxon>Pasteurellaceae</taxon>
        <taxon>Actinobacillus</taxon>
    </lineage>
</organism>
<dbReference type="PANTHER" id="PTHR33529">
    <property type="entry name" value="SLR0882 PROTEIN-RELATED"/>
    <property type="match status" value="1"/>
</dbReference>
<dbReference type="Proteomes" id="UP000254507">
    <property type="component" value="Unassembled WGS sequence"/>
</dbReference>
<keyword evidence="10 12" id="KW-0472">Membrane</keyword>
<proteinExistence type="inferred from homology"/>
<protein>
    <recommendedName>
        <fullName evidence="4">Lipopolysaccharide export system permease protein LptF</fullName>
    </recommendedName>
</protein>
<evidence type="ECO:0000256" key="7">
    <source>
        <dbReference type="ARBA" id="ARBA00022519"/>
    </source>
</evidence>
<feature type="transmembrane region" description="Helical" evidence="12">
    <location>
        <begin position="52"/>
        <end position="76"/>
    </location>
</feature>
<gene>
    <name evidence="14" type="primary">lptF</name>
    <name evidence="13" type="ORF">CFY87_04210</name>
    <name evidence="14" type="ORF">NCTC10851_00964</name>
</gene>
<keyword evidence="6" id="KW-1003">Cell membrane</keyword>
<feature type="transmembrane region" description="Helical" evidence="12">
    <location>
        <begin position="298"/>
        <end position="318"/>
    </location>
</feature>
<evidence type="ECO:0000256" key="10">
    <source>
        <dbReference type="ARBA" id="ARBA00023136"/>
    </source>
</evidence>
<dbReference type="AlphaFoldDB" id="A0A263HD13"/>
<dbReference type="GO" id="GO:0015920">
    <property type="term" value="P:lipopolysaccharide transport"/>
    <property type="evidence" value="ECO:0007669"/>
    <property type="project" value="TreeGrafter"/>
</dbReference>
<dbReference type="Proteomes" id="UP000215738">
    <property type="component" value="Unassembled WGS sequence"/>
</dbReference>
<evidence type="ECO:0000256" key="12">
    <source>
        <dbReference type="SAM" id="Phobius"/>
    </source>
</evidence>
<keyword evidence="5" id="KW-0813">Transport</keyword>
<feature type="transmembrane region" description="Helical" evidence="12">
    <location>
        <begin position="268"/>
        <end position="286"/>
    </location>
</feature>
<dbReference type="InterPro" id="IPR005495">
    <property type="entry name" value="LptG/LptF_permease"/>
</dbReference>